<sequence length="306" mass="33325">MHADFLATLNSRWLYSVLLCAALLLGSRTACGEVYQAQDEGLPAFFAALSVSLGLPVVTSRAVASRQVSGAFDFAAPQQVIETLAAREGLIWHSDGQVLHVYAADEARSSAVALQHISVDRLRGIMRRAGLDEPRYPLRANGARMFYVSGPPSYVDHILRLTQLMDRPPRKAPERPPAFGVVQVVNFPVEDHRHGVGTNRGRVPGMLSMIQARLSQAQRVQLADGRLALLAYPDTNSVLIKGSHAQVKVIEKLLAELDVSQVLNETLPGQAHAGGGDPQAGPPQLTAAQYERVQRAFLRTEREFSP</sequence>
<evidence type="ECO:0000313" key="3">
    <source>
        <dbReference type="EMBL" id="PRW92446.1"/>
    </source>
</evidence>
<proteinExistence type="predicted"/>
<dbReference type="GO" id="GO:0009306">
    <property type="term" value="P:protein secretion"/>
    <property type="evidence" value="ECO:0007669"/>
    <property type="project" value="TreeGrafter"/>
</dbReference>
<gene>
    <name evidence="2" type="primary">mxiD</name>
    <name evidence="3" type="ORF">C7A10_13930</name>
    <name evidence="2" type="ORF">PFLmoz3_02355</name>
</gene>
<dbReference type="EMBL" id="PVUH01000008">
    <property type="protein sequence ID" value="PRW92446.1"/>
    <property type="molecule type" value="Genomic_DNA"/>
</dbReference>
<name>A0A120G7Y5_PSEFL</name>
<dbReference type="Pfam" id="PF21304">
    <property type="entry name" value="T3S_SPI-1_N0"/>
    <property type="match status" value="1"/>
</dbReference>
<dbReference type="Gene3D" id="3.55.50.30">
    <property type="match status" value="1"/>
</dbReference>
<dbReference type="PANTHER" id="PTHR30332">
    <property type="entry name" value="PROBABLE GENERAL SECRETION PATHWAY PROTEIN D"/>
    <property type="match status" value="1"/>
</dbReference>
<dbReference type="PANTHER" id="PTHR30332:SF5">
    <property type="entry name" value="SPI-1 TYPE 3 SECRETION SYSTEM SECRETIN"/>
    <property type="match status" value="1"/>
</dbReference>
<dbReference type="InterPro" id="IPR049034">
    <property type="entry name" value="T3S_SPI-1_N0"/>
</dbReference>
<evidence type="ECO:0000313" key="2">
    <source>
        <dbReference type="EMBL" id="KWV87971.1"/>
    </source>
</evidence>
<evidence type="ECO:0000313" key="4">
    <source>
        <dbReference type="Proteomes" id="UP000061348"/>
    </source>
</evidence>
<reference evidence="2 4" key="1">
    <citation type="submission" date="2015-05" db="EMBL/GenBank/DDBJ databases">
        <title>A genomic and transcriptomic approach to investigate the blue pigment phenotype in Pseudomonas fluorescens.</title>
        <authorList>
            <person name="Andreani N.A."/>
            <person name="Cardazzo B."/>
        </authorList>
    </citation>
    <scope>NUCLEOTIDE SEQUENCE [LARGE SCALE GENOMIC DNA]</scope>
    <source>
        <strain evidence="2 4">Ps_22</strain>
    </source>
</reference>
<comment type="caution">
    <text evidence="2">The sequence shown here is derived from an EMBL/GenBank/DDBJ whole genome shotgun (WGS) entry which is preliminary data.</text>
</comment>
<protein>
    <submittedName>
        <fullName evidence="2">Outer membrane protein MxiD</fullName>
    </submittedName>
    <submittedName>
        <fullName evidence="3">Type III secretion system domain protein, InvG family</fullName>
    </submittedName>
</protein>
<feature type="domain" description="SPI-1 type 3 secretion system secretin N0" evidence="1">
    <location>
        <begin position="35"/>
        <end position="102"/>
    </location>
</feature>
<evidence type="ECO:0000259" key="1">
    <source>
        <dbReference type="Pfam" id="PF21304"/>
    </source>
</evidence>
<dbReference type="RefSeq" id="WP_106118066.1">
    <property type="nucleotide sequence ID" value="NZ_LCYA01000058.1"/>
</dbReference>
<dbReference type="InterPro" id="IPR038591">
    <property type="entry name" value="NolW-like_sf"/>
</dbReference>
<dbReference type="PATRIC" id="fig|294.194.peg.2601"/>
<evidence type="ECO:0000313" key="5">
    <source>
        <dbReference type="Proteomes" id="UP000239731"/>
    </source>
</evidence>
<accession>A0A120G7Y5</accession>
<dbReference type="GO" id="GO:0015627">
    <property type="term" value="C:type II protein secretion system complex"/>
    <property type="evidence" value="ECO:0007669"/>
    <property type="project" value="TreeGrafter"/>
</dbReference>
<dbReference type="Proteomes" id="UP000061348">
    <property type="component" value="Unassembled WGS sequence"/>
</dbReference>
<organism evidence="2 4">
    <name type="scientific">Pseudomonas fluorescens</name>
    <dbReference type="NCBI Taxonomy" id="294"/>
    <lineage>
        <taxon>Bacteria</taxon>
        <taxon>Pseudomonadati</taxon>
        <taxon>Pseudomonadota</taxon>
        <taxon>Gammaproteobacteria</taxon>
        <taxon>Pseudomonadales</taxon>
        <taxon>Pseudomonadaceae</taxon>
        <taxon>Pseudomonas</taxon>
    </lineage>
</organism>
<dbReference type="Proteomes" id="UP000239731">
    <property type="component" value="Unassembled WGS sequence"/>
</dbReference>
<dbReference type="InterPro" id="IPR050810">
    <property type="entry name" value="Bact_Secretion_Sys_Channel"/>
</dbReference>
<reference evidence="3 5" key="2">
    <citation type="submission" date="2018-03" db="EMBL/GenBank/DDBJ databases">
        <title>Blue discolouration in mozzarella cheese caused by Pseudomonas fluorescens.</title>
        <authorList>
            <person name="Chiesa F."/>
            <person name="Dalmasso A."/>
            <person name="Lomonaco S."/>
        </authorList>
    </citation>
    <scope>NUCLEOTIDE SEQUENCE [LARGE SCALE GENOMIC DNA]</scope>
    <source>
        <strain evidence="3 5">11293</strain>
    </source>
</reference>
<dbReference type="EMBL" id="LCYA01000058">
    <property type="protein sequence ID" value="KWV87971.1"/>
    <property type="molecule type" value="Genomic_DNA"/>
</dbReference>
<dbReference type="AlphaFoldDB" id="A0A120G7Y5"/>
<dbReference type="Gene3D" id="3.30.1370.120">
    <property type="match status" value="2"/>
</dbReference>